<dbReference type="Pfam" id="PF03023">
    <property type="entry name" value="MurJ"/>
    <property type="match status" value="1"/>
</dbReference>
<dbReference type="PRINTS" id="PR01806">
    <property type="entry name" value="VIRFACTRMVIN"/>
</dbReference>
<feature type="transmembrane region" description="Helical" evidence="8">
    <location>
        <begin position="231"/>
        <end position="255"/>
    </location>
</feature>
<keyword evidence="4 8" id="KW-0133">Cell shape</keyword>
<accession>A0A7C2NZY3</accession>
<proteinExistence type="inferred from homology"/>
<evidence type="ECO:0000256" key="9">
    <source>
        <dbReference type="PIRNR" id="PIRNR002869"/>
    </source>
</evidence>
<feature type="transmembrane region" description="Helical" evidence="8">
    <location>
        <begin position="440"/>
        <end position="458"/>
    </location>
</feature>
<comment type="subcellular location">
    <subcellularLocation>
        <location evidence="1 8">Cell membrane</location>
        <topology evidence="1 8">Multi-pass membrane protein</topology>
    </subcellularLocation>
</comment>
<comment type="function">
    <text evidence="8 9">Involved in peptidoglycan biosynthesis. Transports lipid-linked peptidoglycan precursors from the inner to the outer leaflet of the cytoplasmic membrane.</text>
</comment>
<keyword evidence="6 8" id="KW-1133">Transmembrane helix</keyword>
<feature type="transmembrane region" description="Helical" evidence="8">
    <location>
        <begin position="347"/>
        <end position="372"/>
    </location>
</feature>
<protein>
    <recommendedName>
        <fullName evidence="8">Probable lipid II flippase MurJ</fullName>
    </recommendedName>
</protein>
<evidence type="ECO:0000256" key="3">
    <source>
        <dbReference type="ARBA" id="ARBA00022692"/>
    </source>
</evidence>
<dbReference type="AlphaFoldDB" id="A0A7C2NZY3"/>
<feature type="transmembrane region" description="Helical" evidence="8">
    <location>
        <begin position="379"/>
        <end position="398"/>
    </location>
</feature>
<reference evidence="10" key="1">
    <citation type="journal article" date="2020" name="mSystems">
        <title>Genome- and Community-Level Interaction Insights into Carbon Utilization and Element Cycling Functions of Hydrothermarchaeota in Hydrothermal Sediment.</title>
        <authorList>
            <person name="Zhou Z."/>
            <person name="Liu Y."/>
            <person name="Xu W."/>
            <person name="Pan J."/>
            <person name="Luo Z.H."/>
            <person name="Li M."/>
        </authorList>
    </citation>
    <scope>NUCLEOTIDE SEQUENCE [LARGE SCALE GENOMIC DNA]</scope>
    <source>
        <strain evidence="10">SpSt-34</strain>
    </source>
</reference>
<dbReference type="GO" id="GO:0034204">
    <property type="term" value="P:lipid translocation"/>
    <property type="evidence" value="ECO:0007669"/>
    <property type="project" value="TreeGrafter"/>
</dbReference>
<feature type="transmembrane region" description="Helical" evidence="8">
    <location>
        <begin position="184"/>
        <end position="203"/>
    </location>
</feature>
<dbReference type="GO" id="GO:0071555">
    <property type="term" value="P:cell wall organization"/>
    <property type="evidence" value="ECO:0007669"/>
    <property type="project" value="UniProtKB-UniRule"/>
</dbReference>
<evidence type="ECO:0000256" key="5">
    <source>
        <dbReference type="ARBA" id="ARBA00022984"/>
    </source>
</evidence>
<evidence type="ECO:0000256" key="4">
    <source>
        <dbReference type="ARBA" id="ARBA00022960"/>
    </source>
</evidence>
<dbReference type="GO" id="GO:0008360">
    <property type="term" value="P:regulation of cell shape"/>
    <property type="evidence" value="ECO:0007669"/>
    <property type="project" value="UniProtKB-UniRule"/>
</dbReference>
<comment type="similarity">
    <text evidence="8 9">Belongs to the MurJ/MviN family.</text>
</comment>
<organism evidence="10">
    <name type="scientific">candidate division WOR-3 bacterium</name>
    <dbReference type="NCBI Taxonomy" id="2052148"/>
    <lineage>
        <taxon>Bacteria</taxon>
        <taxon>Bacteria division WOR-3</taxon>
    </lineage>
</organism>
<evidence type="ECO:0000256" key="1">
    <source>
        <dbReference type="ARBA" id="ARBA00004651"/>
    </source>
</evidence>
<keyword evidence="7 8" id="KW-0472">Membrane</keyword>
<dbReference type="HAMAP" id="MF_02078">
    <property type="entry name" value="MurJ_MviN"/>
    <property type="match status" value="1"/>
</dbReference>
<gene>
    <name evidence="8 10" type="primary">murJ</name>
    <name evidence="10" type="ORF">ENQ77_01330</name>
</gene>
<dbReference type="PANTHER" id="PTHR47019:SF1">
    <property type="entry name" value="LIPID II FLIPPASE MURJ"/>
    <property type="match status" value="1"/>
</dbReference>
<evidence type="ECO:0000256" key="7">
    <source>
        <dbReference type="ARBA" id="ARBA00023136"/>
    </source>
</evidence>
<feature type="transmembrane region" description="Helical" evidence="8">
    <location>
        <begin position="464"/>
        <end position="487"/>
    </location>
</feature>
<dbReference type="InterPro" id="IPR004268">
    <property type="entry name" value="MurJ"/>
</dbReference>
<dbReference type="NCBIfam" id="TIGR01695">
    <property type="entry name" value="murJ_mviN"/>
    <property type="match status" value="1"/>
</dbReference>
<evidence type="ECO:0000256" key="2">
    <source>
        <dbReference type="ARBA" id="ARBA00022475"/>
    </source>
</evidence>
<feature type="transmembrane region" description="Helical" evidence="8">
    <location>
        <begin position="404"/>
        <end position="428"/>
    </location>
</feature>
<comment type="caution">
    <text evidence="10">The sequence shown here is derived from an EMBL/GenBank/DDBJ whole genome shotgun (WGS) entry which is preliminary data.</text>
</comment>
<feature type="transmembrane region" description="Helical" evidence="8">
    <location>
        <begin position="130"/>
        <end position="148"/>
    </location>
</feature>
<dbReference type="GO" id="GO:0005886">
    <property type="term" value="C:plasma membrane"/>
    <property type="evidence" value="ECO:0007669"/>
    <property type="project" value="UniProtKB-SubCell"/>
</dbReference>
<dbReference type="GO" id="GO:0015648">
    <property type="term" value="F:lipid-linked peptidoglycan transporter activity"/>
    <property type="evidence" value="ECO:0007669"/>
    <property type="project" value="UniProtKB-UniRule"/>
</dbReference>
<dbReference type="InterPro" id="IPR051050">
    <property type="entry name" value="Lipid_II_flippase_MurJ/MviN"/>
</dbReference>
<dbReference type="EMBL" id="DSOL01000034">
    <property type="protein sequence ID" value="HEN27313.1"/>
    <property type="molecule type" value="Genomic_DNA"/>
</dbReference>
<feature type="transmembrane region" description="Helical" evidence="8">
    <location>
        <begin position="275"/>
        <end position="295"/>
    </location>
</feature>
<feature type="transmembrane region" description="Helical" evidence="8">
    <location>
        <begin position="160"/>
        <end position="178"/>
    </location>
</feature>
<feature type="transmembrane region" description="Helical" evidence="8">
    <location>
        <begin position="307"/>
        <end position="327"/>
    </location>
</feature>
<keyword evidence="8 9" id="KW-0813">Transport</keyword>
<name>A0A7C2NZY3_UNCW3</name>
<dbReference type="PIRSF" id="PIRSF002869">
    <property type="entry name" value="MviN"/>
    <property type="match status" value="1"/>
</dbReference>
<dbReference type="GO" id="GO:0009252">
    <property type="term" value="P:peptidoglycan biosynthetic process"/>
    <property type="evidence" value="ECO:0007669"/>
    <property type="project" value="UniProtKB-UniRule"/>
</dbReference>
<keyword evidence="5 8" id="KW-0573">Peptidoglycan synthesis</keyword>
<sequence>MKFKSVLQFSIATFVSRILGFVRDASIAFLVGAGRFADIFNIAFRIPNFLRDMLAENVMQTAFVPNYVKALEKKEDPEHFLNLIFTIFLFVSLLIAILGITFSKQIVLITAYGFTSIPEKFGKTVEVTRITFPYLILVSLSALFQAILNSKNEFFHPALSPALFDLGIIIIIIVSKYFLPQGEYATILGYSVLFGGLLQLLYLSQRLKVYKVLPKITFNFRHPYLKDFGKLLIPVFISVGFSKIAPFINTLIATFLKEGSVSYLTYAYRIMQVPVGLFAVGLQTVSMPSFSRLVAKNSEMREALWKSFFYAVFLTLPSSIFIIFYSGEIVQVLFQRGAFTPMDTLQTAQALIFYTPHVFAIGTSKIFLNYYFSRGEIKIPNVSVILGTIVNIAIALTLSRIMDFPALALAVSAGTLIQSLFLTAMVSINNPILPEYLWKLVKVIIASTISLLPCYFLFTRNPFARLTIGFVAYTSMFLLIAYLWNFLPEIKGIKKSDEENLK</sequence>
<keyword evidence="2 8" id="KW-1003">Cell membrane</keyword>
<dbReference type="CDD" id="cd13123">
    <property type="entry name" value="MATE_MurJ_like"/>
    <property type="match status" value="1"/>
</dbReference>
<keyword evidence="3 8" id="KW-0812">Transmembrane</keyword>
<keyword evidence="8 9" id="KW-0961">Cell wall biogenesis/degradation</keyword>
<evidence type="ECO:0000313" key="10">
    <source>
        <dbReference type="EMBL" id="HEN27313.1"/>
    </source>
</evidence>
<evidence type="ECO:0000256" key="8">
    <source>
        <dbReference type="HAMAP-Rule" id="MF_02078"/>
    </source>
</evidence>
<dbReference type="PANTHER" id="PTHR47019">
    <property type="entry name" value="LIPID II FLIPPASE MURJ"/>
    <property type="match status" value="1"/>
</dbReference>
<dbReference type="UniPathway" id="UPA00219"/>
<evidence type="ECO:0000256" key="6">
    <source>
        <dbReference type="ARBA" id="ARBA00022989"/>
    </source>
</evidence>
<feature type="transmembrane region" description="Helical" evidence="8">
    <location>
        <begin position="80"/>
        <end position="102"/>
    </location>
</feature>
<comment type="pathway">
    <text evidence="8">Cell wall biogenesis; peptidoglycan biosynthesis.</text>
</comment>